<evidence type="ECO:0000256" key="1">
    <source>
        <dbReference type="ARBA" id="ARBA00023125"/>
    </source>
</evidence>
<dbReference type="AlphaFoldDB" id="A0A2R7Y8J0"/>
<feature type="domain" description="Cas12f1-like TNB" evidence="2">
    <location>
        <begin position="304"/>
        <end position="369"/>
    </location>
</feature>
<dbReference type="GO" id="GO:0003677">
    <property type="term" value="F:DNA binding"/>
    <property type="evidence" value="ECO:0007669"/>
    <property type="project" value="UniProtKB-KW"/>
</dbReference>
<organism evidence="3 4">
    <name type="scientific">Zestosphaera tikiterensis</name>
    <dbReference type="NCBI Taxonomy" id="1973259"/>
    <lineage>
        <taxon>Archaea</taxon>
        <taxon>Thermoproteota</taxon>
        <taxon>Thermoprotei</taxon>
        <taxon>Desulfurococcales</taxon>
        <taxon>Desulfurococcaceae</taxon>
        <taxon>Zestosphaera</taxon>
    </lineage>
</organism>
<accession>A0A2R7Y8J0</accession>
<keyword evidence="1" id="KW-0238">DNA-binding</keyword>
<dbReference type="Proteomes" id="UP000244093">
    <property type="component" value="Unassembled WGS sequence"/>
</dbReference>
<name>A0A2R7Y8J0_9CREN</name>
<sequence length="434" mass="50693">MVRVARTVVVRSVRLPKRVFKVFVELEGMYRNIVEQLVMYAVSNGVRSFTKLKALKYGGVRNLYPQLPTHYIYTACQDASTRVKSFLKLKKEGIAEKEYPEIKNITIWLDDHLWRCDGYTSINIATHKGWITIDIESHKQYWKYVNRGWVLSSEAKVKLNKRNKQLVIYLTFVKDVNKYKHRGFIPIDVNENSLAMLVNGVAYLFETNMKDVVLGYYYRRKRVQKKYDKLYGKRSRIKRKIFKKLKERYRKNDVKLKIANIIVRAAYEKQYAIVLEDLGEKPAESMIKKIKNDQLRHRIFQASFKGIQKAIEKKAKEYGIPIIYVNPKNTSKTCPIHKVKIRYNNNTRIGKCSKGGELWHRDVVACWNLLIKAYLGDGSDAPSLGRSDQNIDGRVMPLPSTAAHDPIVVKKLLWTRWKSLPQTQNATVLNKMKR</sequence>
<dbReference type="Pfam" id="PF07282">
    <property type="entry name" value="Cas12f1-like_TNB"/>
    <property type="match status" value="1"/>
</dbReference>
<dbReference type="InterPro" id="IPR010095">
    <property type="entry name" value="Cas12f1-like_TNB"/>
</dbReference>
<dbReference type="EMBL" id="NBVN01000001">
    <property type="protein sequence ID" value="PUA33845.1"/>
    <property type="molecule type" value="Genomic_DNA"/>
</dbReference>
<proteinExistence type="predicted"/>
<gene>
    <name evidence="3" type="ORF">B7O98_00020</name>
</gene>
<evidence type="ECO:0000259" key="2">
    <source>
        <dbReference type="Pfam" id="PF07282"/>
    </source>
</evidence>
<reference evidence="3 4" key="1">
    <citation type="journal article" date="2018" name="Syst. Appl. Microbiol.">
        <title>A new symbiotic nanoarchaeote (Candidatus Nanoclepta minutus) and its host (Zestosphaera tikiterensis gen. nov., sp. nov.) from a New Zealand hot spring.</title>
        <authorList>
            <person name="St John E."/>
            <person name="Liu Y."/>
            <person name="Podar M."/>
            <person name="Stott M.B."/>
            <person name="Meneghin J."/>
            <person name="Chen Z."/>
            <person name="Lagutin K."/>
            <person name="Mitchell K."/>
            <person name="Reysenbach A.L."/>
        </authorList>
    </citation>
    <scope>NUCLEOTIDE SEQUENCE [LARGE SCALE GENOMIC DNA]</scope>
    <source>
        <strain evidence="3">NZ3</strain>
    </source>
</reference>
<evidence type="ECO:0000313" key="4">
    <source>
        <dbReference type="Proteomes" id="UP000244093"/>
    </source>
</evidence>
<evidence type="ECO:0000313" key="3">
    <source>
        <dbReference type="EMBL" id="PUA33845.1"/>
    </source>
</evidence>
<dbReference type="NCBIfam" id="TIGR01766">
    <property type="entry name" value="IS200/IS605 family accessory protein TnpB-like domain"/>
    <property type="match status" value="1"/>
</dbReference>
<comment type="caution">
    <text evidence="3">The sequence shown here is derived from an EMBL/GenBank/DDBJ whole genome shotgun (WGS) entry which is preliminary data.</text>
</comment>
<protein>
    <submittedName>
        <fullName evidence="3">Transposase</fullName>
    </submittedName>
</protein>